<reference evidence="1" key="1">
    <citation type="journal article" date="2023" name="Mol. Phylogenet. Evol.">
        <title>Genome-scale phylogeny and comparative genomics of the fungal order Sordariales.</title>
        <authorList>
            <person name="Hensen N."/>
            <person name="Bonometti L."/>
            <person name="Westerberg I."/>
            <person name="Brannstrom I.O."/>
            <person name="Guillou S."/>
            <person name="Cros-Aarteil S."/>
            <person name="Calhoun S."/>
            <person name="Haridas S."/>
            <person name="Kuo A."/>
            <person name="Mondo S."/>
            <person name="Pangilinan J."/>
            <person name="Riley R."/>
            <person name="LaButti K."/>
            <person name="Andreopoulos B."/>
            <person name="Lipzen A."/>
            <person name="Chen C."/>
            <person name="Yan M."/>
            <person name="Daum C."/>
            <person name="Ng V."/>
            <person name="Clum A."/>
            <person name="Steindorff A."/>
            <person name="Ohm R.A."/>
            <person name="Martin F."/>
            <person name="Silar P."/>
            <person name="Natvig D.O."/>
            <person name="Lalanne C."/>
            <person name="Gautier V."/>
            <person name="Ament-Velasquez S.L."/>
            <person name="Kruys A."/>
            <person name="Hutchinson M.I."/>
            <person name="Powell A.J."/>
            <person name="Barry K."/>
            <person name="Miller A.N."/>
            <person name="Grigoriev I.V."/>
            <person name="Debuchy R."/>
            <person name="Gladieux P."/>
            <person name="Hiltunen Thoren M."/>
            <person name="Johannesson H."/>
        </authorList>
    </citation>
    <scope>NUCLEOTIDE SEQUENCE</scope>
    <source>
        <strain evidence="1">CBS 892.96</strain>
    </source>
</reference>
<accession>A0AAN6WCL6</accession>
<protein>
    <submittedName>
        <fullName evidence="1">Uncharacterized protein</fullName>
    </submittedName>
</protein>
<dbReference type="Proteomes" id="UP001302321">
    <property type="component" value="Unassembled WGS sequence"/>
</dbReference>
<evidence type="ECO:0000313" key="2">
    <source>
        <dbReference type="Proteomes" id="UP001302321"/>
    </source>
</evidence>
<dbReference type="EMBL" id="MU866159">
    <property type="protein sequence ID" value="KAK4177632.1"/>
    <property type="molecule type" value="Genomic_DNA"/>
</dbReference>
<comment type="caution">
    <text evidence="1">The sequence shown here is derived from an EMBL/GenBank/DDBJ whole genome shotgun (WGS) entry which is preliminary data.</text>
</comment>
<sequence length="106" mass="11463">MVFNPRLFTPLILRASLRQGLLITSLLGLLRVAVAKIANSRSQNNGKDEKLAKDGPPVAAALDRGGRINVVGDLCRVIIQVCKNAMEQNSINQHCVSSISFFSCIS</sequence>
<name>A0AAN6WCL6_9PEZI</name>
<organism evidence="1 2">
    <name type="scientific">Triangularia setosa</name>
    <dbReference type="NCBI Taxonomy" id="2587417"/>
    <lineage>
        <taxon>Eukaryota</taxon>
        <taxon>Fungi</taxon>
        <taxon>Dikarya</taxon>
        <taxon>Ascomycota</taxon>
        <taxon>Pezizomycotina</taxon>
        <taxon>Sordariomycetes</taxon>
        <taxon>Sordariomycetidae</taxon>
        <taxon>Sordariales</taxon>
        <taxon>Podosporaceae</taxon>
        <taxon>Triangularia</taxon>
    </lineage>
</organism>
<reference evidence="1" key="2">
    <citation type="submission" date="2023-05" db="EMBL/GenBank/DDBJ databases">
        <authorList>
            <consortium name="Lawrence Berkeley National Laboratory"/>
            <person name="Steindorff A."/>
            <person name="Hensen N."/>
            <person name="Bonometti L."/>
            <person name="Westerberg I."/>
            <person name="Brannstrom I.O."/>
            <person name="Guillou S."/>
            <person name="Cros-Aarteil S."/>
            <person name="Calhoun S."/>
            <person name="Haridas S."/>
            <person name="Kuo A."/>
            <person name="Mondo S."/>
            <person name="Pangilinan J."/>
            <person name="Riley R."/>
            <person name="Labutti K."/>
            <person name="Andreopoulos B."/>
            <person name="Lipzen A."/>
            <person name="Chen C."/>
            <person name="Yanf M."/>
            <person name="Daum C."/>
            <person name="Ng V."/>
            <person name="Clum A."/>
            <person name="Ohm R."/>
            <person name="Martin F."/>
            <person name="Silar P."/>
            <person name="Natvig D."/>
            <person name="Lalanne C."/>
            <person name="Gautier V."/>
            <person name="Ament-Velasquez S.L."/>
            <person name="Kruys A."/>
            <person name="Hutchinson M.I."/>
            <person name="Powell A.J."/>
            <person name="Barry K."/>
            <person name="Miller A.N."/>
            <person name="Grigoriev I.V."/>
            <person name="Debuchy R."/>
            <person name="Gladieux P."/>
            <person name="Thoren M.H."/>
            <person name="Johannesson H."/>
        </authorList>
    </citation>
    <scope>NUCLEOTIDE SEQUENCE</scope>
    <source>
        <strain evidence="1">CBS 892.96</strain>
    </source>
</reference>
<keyword evidence="2" id="KW-1185">Reference proteome</keyword>
<proteinExistence type="predicted"/>
<gene>
    <name evidence="1" type="ORF">QBC36DRAFT_127478</name>
</gene>
<evidence type="ECO:0000313" key="1">
    <source>
        <dbReference type="EMBL" id="KAK4177632.1"/>
    </source>
</evidence>
<dbReference type="AlphaFoldDB" id="A0AAN6WCL6"/>